<feature type="compositionally biased region" description="Basic and acidic residues" evidence="4">
    <location>
        <begin position="519"/>
        <end position="542"/>
    </location>
</feature>
<dbReference type="STRING" id="70448.A0A090M454"/>
<feature type="compositionally biased region" description="Acidic residues" evidence="4">
    <location>
        <begin position="543"/>
        <end position="561"/>
    </location>
</feature>
<feature type="compositionally biased region" description="Acidic residues" evidence="4">
    <location>
        <begin position="133"/>
        <end position="153"/>
    </location>
</feature>
<reference evidence="5 6" key="2">
    <citation type="journal article" date="2014" name="BMC Genomics">
        <title>An improved genome of the model marine alga Ostreococcus tauri unfolds by assessing Illumina de novo assemblies.</title>
        <authorList>
            <person name="Blanc-Mathieu R."/>
            <person name="Verhelst B."/>
            <person name="Derelle E."/>
            <person name="Rombauts S."/>
            <person name="Bouget F.Y."/>
            <person name="Carre I."/>
            <person name="Chateau A."/>
            <person name="Eyre-Walker A."/>
            <person name="Grimsley N."/>
            <person name="Moreau H."/>
            <person name="Piegu B."/>
            <person name="Rivals E."/>
            <person name="Schackwitz W."/>
            <person name="Van de Peer Y."/>
            <person name="Piganeau G."/>
        </authorList>
    </citation>
    <scope>NUCLEOTIDE SEQUENCE [LARGE SCALE GENOMIC DNA]</scope>
    <source>
        <strain evidence="6">OTTH 0595 / CCAP 157/2 / RCC745</strain>
    </source>
</reference>
<name>A0A090M454_OSTTA</name>
<organism evidence="5 6">
    <name type="scientific">Ostreococcus tauri</name>
    <name type="common">Marine green alga</name>
    <dbReference type="NCBI Taxonomy" id="70448"/>
    <lineage>
        <taxon>Eukaryota</taxon>
        <taxon>Viridiplantae</taxon>
        <taxon>Chlorophyta</taxon>
        <taxon>Mamiellophyceae</taxon>
        <taxon>Mamiellales</taxon>
        <taxon>Bathycoccaceae</taxon>
        <taxon>Ostreococcus</taxon>
    </lineage>
</organism>
<evidence type="ECO:0000256" key="4">
    <source>
        <dbReference type="SAM" id="MobiDB-lite"/>
    </source>
</evidence>
<dbReference type="OrthoDB" id="277439at2759"/>
<feature type="compositionally biased region" description="Acidic residues" evidence="4">
    <location>
        <begin position="43"/>
        <end position="60"/>
    </location>
</feature>
<dbReference type="RefSeq" id="XP_022838698.1">
    <property type="nucleotide sequence ID" value="XM_022984423.1"/>
</dbReference>
<reference evidence="6" key="1">
    <citation type="journal article" date="2006" name="Proc. Natl. Acad. Sci. U.S.A.">
        <title>Genome analysis of the smallest free-living eukaryote Ostreococcus tauri unveils many unique features.</title>
        <authorList>
            <person name="Derelle E."/>
            <person name="Ferraz C."/>
            <person name="Rombauts S."/>
            <person name="Rouze P."/>
            <person name="Worden A.Z."/>
            <person name="Robbens S."/>
            <person name="Partensky F."/>
            <person name="Degroeve S."/>
            <person name="Echeynie S."/>
            <person name="Cooke R."/>
            <person name="Saeys Y."/>
            <person name="Wuyts J."/>
            <person name="Jabbari K."/>
            <person name="Bowler C."/>
            <person name="Panaud O."/>
            <person name="Piegu B."/>
            <person name="Ball S.G."/>
            <person name="Ral J.-P."/>
            <person name="Bouget F.-Y."/>
            <person name="Piganeau G."/>
            <person name="De Baets B."/>
            <person name="Picard A."/>
            <person name="Delseny M."/>
            <person name="Demaille J."/>
            <person name="Van de Peer Y."/>
            <person name="Moreau H."/>
        </authorList>
    </citation>
    <scope>NUCLEOTIDE SEQUENCE [LARGE SCALE GENOMIC DNA]</scope>
    <source>
        <strain evidence="6">OTTH 0595 / CCAP 157/2 / RCC745</strain>
    </source>
</reference>
<feature type="region of interest" description="Disordered" evidence="4">
    <location>
        <begin position="680"/>
        <end position="701"/>
    </location>
</feature>
<proteinExistence type="predicted"/>
<dbReference type="InParanoid" id="A0A090M454"/>
<keyword evidence="6" id="KW-1185">Reference proteome</keyword>
<dbReference type="Proteomes" id="UP000009170">
    <property type="component" value="Unassembled WGS sequence"/>
</dbReference>
<feature type="region of interest" description="Disordered" evidence="4">
    <location>
        <begin position="788"/>
        <end position="810"/>
    </location>
</feature>
<feature type="region of interest" description="Disordered" evidence="4">
    <location>
        <begin position="444"/>
        <end position="484"/>
    </location>
</feature>
<dbReference type="InterPro" id="IPR006709">
    <property type="entry name" value="SSU_processome_Utp14"/>
</dbReference>
<dbReference type="EMBL" id="CAID01000004">
    <property type="protein sequence ID" value="CEF97447.1"/>
    <property type="molecule type" value="Genomic_DNA"/>
</dbReference>
<feature type="compositionally biased region" description="Basic and acidic residues" evidence="4">
    <location>
        <begin position="114"/>
        <end position="132"/>
    </location>
</feature>
<evidence type="ECO:0000256" key="3">
    <source>
        <dbReference type="ARBA" id="ARBA00023242"/>
    </source>
</evidence>
<feature type="region of interest" description="Disordered" evidence="4">
    <location>
        <begin position="756"/>
        <end position="775"/>
    </location>
</feature>
<comment type="caution">
    <text evidence="5">The sequence shown here is derived from an EMBL/GenBank/DDBJ whole genome shotgun (WGS) entry which is preliminary data.</text>
</comment>
<dbReference type="PANTHER" id="PTHR14150">
    <property type="entry name" value="U3 SMALL NUCLEOLAR RNA-ASSOCIATED PROTEIN 14"/>
    <property type="match status" value="1"/>
</dbReference>
<accession>A0A090M454</accession>
<dbReference type="FunCoup" id="A0A090M454">
    <property type="interactions" value="1500"/>
</dbReference>
<evidence type="ECO:0000256" key="1">
    <source>
        <dbReference type="ARBA" id="ARBA00004604"/>
    </source>
</evidence>
<dbReference type="GO" id="GO:0032040">
    <property type="term" value="C:small-subunit processome"/>
    <property type="evidence" value="ECO:0007669"/>
    <property type="project" value="InterPro"/>
</dbReference>
<evidence type="ECO:0000313" key="6">
    <source>
        <dbReference type="Proteomes" id="UP000009170"/>
    </source>
</evidence>
<feature type="region of interest" description="Disordered" evidence="4">
    <location>
        <begin position="1"/>
        <end position="161"/>
    </location>
</feature>
<gene>
    <name evidence="5" type="ORF">OT_ostta04g00770</name>
</gene>
<feature type="compositionally biased region" description="Polar residues" evidence="4">
    <location>
        <begin position="583"/>
        <end position="598"/>
    </location>
</feature>
<protein>
    <submittedName>
        <fullName evidence="5">Small-subunit processome, Utp14</fullName>
    </submittedName>
</protein>
<evidence type="ECO:0000313" key="5">
    <source>
        <dbReference type="EMBL" id="CEF97447.1"/>
    </source>
</evidence>
<dbReference type="KEGG" id="ota:OT_ostta04g00770"/>
<dbReference type="AlphaFoldDB" id="A0A090M454"/>
<sequence>MPSRRKKLAGGGGRKPSVPSPSDSDVDPPSDEDVFEDVRDVDAFEDEEIDEDEAFDDEDEARWGEALGGGAESDKAWDDDDDGDGYEGVKRDGKDGDDDDLRAVMDSEEEQEEEPRTSGRDAGKALKRPREDERDDGEEDLRDLLSEEEEEEEDARRERALDEIVGKRKKFELDPRYRPVVKPAGEENLFAIAARSDQPKLTLKDVMASLGEDTLSRETVKRLNKIAKAKAVDAPLARPIQERIDRRAAYAETSADVSKYQSVVKENREKRTLKFAPARDEMQRKDTLGALTADFLPKTEIEMEIAKVLKETGHASAKDVVRGELLEMNHLDTEDIKSRQAKLAKMRAVLFYHEQKAKRLKAIKSKAYHRVNRKGELKVIGDEDDEDADGQTPEERREYLRAQERMLLRHKNTSRWAKRAIKKGIAHLAGTREKLQEQLRIGQQLREKIEGTRTTTSDGEGSTDAEDSDDDDAPDDPAAERKRRLKAKAAALKALEDGGSDLAGANESLFKLPFMARAMEKRRTESQAEAREMLDELDRMDREDEDGSSDSEDDSDDDEWEQMTARAKQAVAPKKAREDEPPSATTKPSKTSNKNSNGPVIKAKPVGEISDAARKMRQKAAARVAPPRVVEEEDEEPTVMLDEERQVGMNNEDLMRRAFANDGIEAEFEKEKLADVNAELPDADTPKNLPGWGQWAGSQKTPKWMIEAEKKAKAERAKALKSRRDAKLKHVVISEKFDKKAAQFNVESLPHGFSSKATYEGTMRQPLGPDVNTSSMFTKLNAPKILKPTGSIIKPLKLPKQKQKTNKSRR</sequence>
<dbReference type="GeneID" id="9833193"/>
<feature type="region of interest" description="Disordered" evidence="4">
    <location>
        <begin position="519"/>
        <end position="648"/>
    </location>
</feature>
<keyword evidence="2" id="KW-0597">Phosphoprotein</keyword>
<dbReference type="PANTHER" id="PTHR14150:SF12">
    <property type="entry name" value="U3 SMALL NUCLEOLAR RNA-ASSOCIATED PROTEIN 14 HOMOLOG A"/>
    <property type="match status" value="1"/>
</dbReference>
<feature type="compositionally biased region" description="Acidic residues" evidence="4">
    <location>
        <begin position="24"/>
        <end position="35"/>
    </location>
</feature>
<dbReference type="Pfam" id="PF04615">
    <property type="entry name" value="Utp14"/>
    <property type="match status" value="1"/>
</dbReference>
<feature type="compositionally biased region" description="Basic residues" evidence="4">
    <location>
        <begin position="797"/>
        <end position="810"/>
    </location>
</feature>
<keyword evidence="3" id="KW-0539">Nucleus</keyword>
<comment type="subcellular location">
    <subcellularLocation>
        <location evidence="1">Nucleus</location>
        <location evidence="1">Nucleolus</location>
    </subcellularLocation>
</comment>
<dbReference type="GO" id="GO:0006364">
    <property type="term" value="P:rRNA processing"/>
    <property type="evidence" value="ECO:0007669"/>
    <property type="project" value="InterPro"/>
</dbReference>
<feature type="compositionally biased region" description="Acidic residues" evidence="4">
    <location>
        <begin position="461"/>
        <end position="477"/>
    </location>
</feature>
<evidence type="ECO:0000256" key="2">
    <source>
        <dbReference type="ARBA" id="ARBA00022553"/>
    </source>
</evidence>
<feature type="compositionally biased region" description="Acidic residues" evidence="4">
    <location>
        <begin position="95"/>
        <end position="113"/>
    </location>
</feature>